<name>A0A160T2L7_9CHLR</name>
<evidence type="ECO:0000313" key="3">
    <source>
        <dbReference type="EMBL" id="CUS03944.2"/>
    </source>
</evidence>
<keyword evidence="4" id="KW-1185">Reference proteome</keyword>
<dbReference type="SUPFAM" id="SSF109854">
    <property type="entry name" value="DinB/YfiT-like putative metalloenzymes"/>
    <property type="match status" value="1"/>
</dbReference>
<dbReference type="Proteomes" id="UP000215027">
    <property type="component" value="Chromosome I"/>
</dbReference>
<accession>A0A160T2L7</accession>
<evidence type="ECO:0000256" key="1">
    <source>
        <dbReference type="SAM" id="MobiDB-lite"/>
    </source>
</evidence>
<organism evidence="3 4">
    <name type="scientific">Candidatus Promineifilum breve</name>
    <dbReference type="NCBI Taxonomy" id="1806508"/>
    <lineage>
        <taxon>Bacteria</taxon>
        <taxon>Bacillati</taxon>
        <taxon>Chloroflexota</taxon>
        <taxon>Ardenticatenia</taxon>
        <taxon>Candidatus Promineifilales</taxon>
        <taxon>Candidatus Promineifilaceae</taxon>
        <taxon>Candidatus Promineifilum</taxon>
    </lineage>
</organism>
<gene>
    <name evidence="3" type="ORF">CFX0092_A2066</name>
</gene>
<sequence>MESMAALEDLLDHLDATRERTLVALEMLSDEALLTPGVIGRWSIADLLSILTAWDAEVVTGLLRLKGGRAPENLLAAAANPDLYNAARHQEAQGRDLDTIFADFQGARLHLEEWLGELPERALTDPRHFKALGGKSLGRLIARATYENEARYLPFLTTFAERWEDTPDASDDAAVAEPGEMIALGDIGILSAPGVNGDAAGGDFPEDDDDDDE</sequence>
<dbReference type="KEGG" id="pbf:CFX0092_A2066"/>
<dbReference type="InterPro" id="IPR024775">
    <property type="entry name" value="DinB-like"/>
</dbReference>
<reference evidence="3" key="1">
    <citation type="submission" date="2016-01" db="EMBL/GenBank/DDBJ databases">
        <authorList>
            <person name="Mcilroy J.S."/>
            <person name="Karst M S."/>
            <person name="Albertsen M."/>
        </authorList>
    </citation>
    <scope>NUCLEOTIDE SEQUENCE</scope>
    <source>
        <strain evidence="3">Cfx-K</strain>
    </source>
</reference>
<evidence type="ECO:0000313" key="4">
    <source>
        <dbReference type="Proteomes" id="UP000215027"/>
    </source>
</evidence>
<protein>
    <recommendedName>
        <fullName evidence="2">DinB-like domain-containing protein</fullName>
    </recommendedName>
</protein>
<feature type="compositionally biased region" description="Acidic residues" evidence="1">
    <location>
        <begin position="204"/>
        <end position="213"/>
    </location>
</feature>
<feature type="region of interest" description="Disordered" evidence="1">
    <location>
        <begin position="194"/>
        <end position="213"/>
    </location>
</feature>
<dbReference type="Pfam" id="PF12867">
    <property type="entry name" value="DinB_2"/>
    <property type="match status" value="1"/>
</dbReference>
<evidence type="ECO:0000259" key="2">
    <source>
        <dbReference type="Pfam" id="PF12867"/>
    </source>
</evidence>
<feature type="domain" description="DinB-like" evidence="2">
    <location>
        <begin position="13"/>
        <end position="148"/>
    </location>
</feature>
<dbReference type="EMBL" id="LN890655">
    <property type="protein sequence ID" value="CUS03944.2"/>
    <property type="molecule type" value="Genomic_DNA"/>
</dbReference>
<proteinExistence type="predicted"/>
<dbReference type="InterPro" id="IPR034660">
    <property type="entry name" value="DinB/YfiT-like"/>
</dbReference>
<dbReference type="Gene3D" id="1.20.120.450">
    <property type="entry name" value="dinb family like domain"/>
    <property type="match status" value="1"/>
</dbReference>
<dbReference type="AlphaFoldDB" id="A0A160T2L7"/>